<name>A0A511R009_9DEIN</name>
<evidence type="ECO:0000256" key="3">
    <source>
        <dbReference type="ARBA" id="ARBA00023136"/>
    </source>
</evidence>
<keyword evidence="2 4" id="KW-1133">Transmembrane helix</keyword>
<feature type="transmembrane region" description="Helical" evidence="4">
    <location>
        <begin position="294"/>
        <end position="312"/>
    </location>
</feature>
<evidence type="ECO:0000256" key="2">
    <source>
        <dbReference type="ARBA" id="ARBA00022989"/>
    </source>
</evidence>
<dbReference type="RefSeq" id="WP_119339474.1">
    <property type="nucleotide sequence ID" value="NZ_BJXL01000027.1"/>
</dbReference>
<accession>A0A511R009</accession>
<dbReference type="InterPro" id="IPR011701">
    <property type="entry name" value="MFS"/>
</dbReference>
<dbReference type="PROSITE" id="PS50850">
    <property type="entry name" value="MFS"/>
    <property type="match status" value="1"/>
</dbReference>
<dbReference type="Proteomes" id="UP000321197">
    <property type="component" value="Unassembled WGS sequence"/>
</dbReference>
<evidence type="ECO:0000313" key="7">
    <source>
        <dbReference type="Proteomes" id="UP000321197"/>
    </source>
</evidence>
<keyword evidence="3 4" id="KW-0472">Membrane</keyword>
<dbReference type="InterPro" id="IPR036259">
    <property type="entry name" value="MFS_trans_sf"/>
</dbReference>
<feature type="transmembrane region" description="Helical" evidence="4">
    <location>
        <begin position="49"/>
        <end position="77"/>
    </location>
</feature>
<dbReference type="InterPro" id="IPR052528">
    <property type="entry name" value="Sugar_transport-like"/>
</dbReference>
<feature type="transmembrane region" description="Helical" evidence="4">
    <location>
        <begin position="20"/>
        <end position="43"/>
    </location>
</feature>
<feature type="transmembrane region" description="Helical" evidence="4">
    <location>
        <begin position="378"/>
        <end position="396"/>
    </location>
</feature>
<dbReference type="EMBL" id="BJXL01000027">
    <property type="protein sequence ID" value="GEM82961.1"/>
    <property type="molecule type" value="Genomic_DNA"/>
</dbReference>
<dbReference type="GO" id="GO:0022857">
    <property type="term" value="F:transmembrane transporter activity"/>
    <property type="evidence" value="ECO:0007669"/>
    <property type="project" value="InterPro"/>
</dbReference>
<dbReference type="AlphaFoldDB" id="A0A511R009"/>
<feature type="transmembrane region" description="Helical" evidence="4">
    <location>
        <begin position="187"/>
        <end position="206"/>
    </location>
</feature>
<sequence length="408" mass="44592">MTKTDTPGILDLKDRNYRFAMLNGWFVLLGDAFFNGSIVLASFAAKLGAANWVIGLMPALLNAGSMVPQVFIAPYVARLPVKVVLYRQMALLRIASLGIVALGGFVLGQRLDLLLWVFVAGLALNGFFTGFSSLPFWETIGKTIPMERRSGLFSARNLVGGALAFLAGFLVRFILELPLAFPYPYAILFALGTLAFAYGWHVFGLIDEPPDKAIRTERISLSLPFRDFYFRRFLRVRILLVMASMVEPFYAAYAVRVLGHKGEIGLYLMVYTLSSVLSNLLWVRISRRYGSRSLILIGAALGALAPVLALTLPSSAFWMVFVLQGAYLASIGVGTSTYLVNLAPTDARSSYIGLSNTIVGLLAFSPVLGGLLADRVGYVGPMVVATICYAWALYAGRRLKLLEGVEPR</sequence>
<dbReference type="PANTHER" id="PTHR23526:SF1">
    <property type="entry name" value="MAJOR FACILITATOR SUPERFAMILY MFS_1"/>
    <property type="match status" value="1"/>
</dbReference>
<feature type="transmembrane region" description="Helical" evidence="4">
    <location>
        <begin position="113"/>
        <end position="137"/>
    </location>
</feature>
<comment type="caution">
    <text evidence="6">The sequence shown here is derived from an EMBL/GenBank/DDBJ whole genome shotgun (WGS) entry which is preliminary data.</text>
</comment>
<feature type="transmembrane region" description="Helical" evidence="4">
    <location>
        <begin position="238"/>
        <end position="258"/>
    </location>
</feature>
<protein>
    <submittedName>
        <fullName evidence="6">MFS transporter</fullName>
    </submittedName>
</protein>
<reference evidence="6 7" key="1">
    <citation type="submission" date="2019-07" db="EMBL/GenBank/DDBJ databases">
        <title>Whole genome shotgun sequence of Meiothermus hypogaeus NBRC 106114.</title>
        <authorList>
            <person name="Hosoyama A."/>
            <person name="Uohara A."/>
            <person name="Ohji S."/>
            <person name="Ichikawa N."/>
        </authorList>
    </citation>
    <scope>NUCLEOTIDE SEQUENCE [LARGE SCALE GENOMIC DNA]</scope>
    <source>
        <strain evidence="6 7">NBRC 106114</strain>
    </source>
</reference>
<feature type="domain" description="Major facilitator superfamily (MFS) profile" evidence="5">
    <location>
        <begin position="185"/>
        <end position="408"/>
    </location>
</feature>
<proteinExistence type="predicted"/>
<dbReference type="OrthoDB" id="24544at2"/>
<feature type="transmembrane region" description="Helical" evidence="4">
    <location>
        <begin position="158"/>
        <end position="175"/>
    </location>
</feature>
<dbReference type="InterPro" id="IPR020846">
    <property type="entry name" value="MFS_dom"/>
</dbReference>
<evidence type="ECO:0000259" key="5">
    <source>
        <dbReference type="PROSITE" id="PS50850"/>
    </source>
</evidence>
<dbReference type="SUPFAM" id="SSF103473">
    <property type="entry name" value="MFS general substrate transporter"/>
    <property type="match status" value="1"/>
</dbReference>
<evidence type="ECO:0000256" key="1">
    <source>
        <dbReference type="ARBA" id="ARBA00022692"/>
    </source>
</evidence>
<feature type="transmembrane region" description="Helical" evidence="4">
    <location>
        <begin position="264"/>
        <end position="282"/>
    </location>
</feature>
<evidence type="ECO:0000313" key="6">
    <source>
        <dbReference type="EMBL" id="GEM82961.1"/>
    </source>
</evidence>
<gene>
    <name evidence="6" type="ORF">MHY01S_11270</name>
</gene>
<feature type="transmembrane region" description="Helical" evidence="4">
    <location>
        <begin position="351"/>
        <end position="372"/>
    </location>
</feature>
<feature type="transmembrane region" description="Helical" evidence="4">
    <location>
        <begin position="89"/>
        <end position="107"/>
    </location>
</feature>
<dbReference type="Pfam" id="PF07690">
    <property type="entry name" value="MFS_1"/>
    <property type="match status" value="1"/>
</dbReference>
<keyword evidence="1 4" id="KW-0812">Transmembrane</keyword>
<dbReference type="PANTHER" id="PTHR23526">
    <property type="entry name" value="INTEGRAL MEMBRANE TRANSPORT PROTEIN-RELATED"/>
    <property type="match status" value="1"/>
</dbReference>
<dbReference type="Gene3D" id="1.20.1250.20">
    <property type="entry name" value="MFS general substrate transporter like domains"/>
    <property type="match status" value="2"/>
</dbReference>
<evidence type="ECO:0000256" key="4">
    <source>
        <dbReference type="SAM" id="Phobius"/>
    </source>
</evidence>
<feature type="transmembrane region" description="Helical" evidence="4">
    <location>
        <begin position="318"/>
        <end position="339"/>
    </location>
</feature>
<organism evidence="6 7">
    <name type="scientific">Meiothermus hypogaeus NBRC 106114</name>
    <dbReference type="NCBI Taxonomy" id="1227553"/>
    <lineage>
        <taxon>Bacteria</taxon>
        <taxon>Thermotogati</taxon>
        <taxon>Deinococcota</taxon>
        <taxon>Deinococci</taxon>
        <taxon>Thermales</taxon>
        <taxon>Thermaceae</taxon>
        <taxon>Meiothermus</taxon>
    </lineage>
</organism>